<dbReference type="GeneID" id="80518138"/>
<protein>
    <submittedName>
        <fullName evidence="1">Ankyrin</fullName>
    </submittedName>
</protein>
<dbReference type="InterPro" id="IPR002110">
    <property type="entry name" value="Ankyrin_rpt"/>
</dbReference>
<sequence>MNEFIIRSTKHIDKICDFLDALKTKYTKRRFIIENDLPIIDLHVPYEISFQLIKFMIKNKIKHRMIDIEKYILKLIREKEFDNFSYLYKKCYVTDKSIACIIHDIALEYDIETISFMLSFNSDSYLLDIFSVVCARDDDNVHIVDMILNEILHATKNKKTGFSKYFDKINGQVVATHFSLDTPLKNAITMGNINIVKYLVDMKPSYICMSDSIELAIKKNHPDIAEYLLNHGAKLTYFDKTAFFQSIEKKEPLSDLIEFLCSHYKSNGKPLVDDKFLGDALVLACKIGNLDNVVAFVESGRDISKYKRKALIASKKHPNIIKYLRSLVEI</sequence>
<accession>A0A6N1NIB5</accession>
<reference evidence="1" key="1">
    <citation type="submission" date="2017-01" db="EMBL/GenBank/DDBJ databases">
        <authorList>
            <person name="Assis F.L."/>
            <person name="Abrahao J.S."/>
            <person name="Silva L."/>
            <person name="Khalil J.B."/>
            <person name="Rodrigues R."/>
            <person name="Silva L.S."/>
            <person name="Arantes T."/>
            <person name="Boratto P."/>
            <person name="Andrade M."/>
            <person name="Kroon E.G."/>
            <person name="Ribeiro B."/>
            <person name="Bergier I."/>
            <person name="Seligmann H."/>
            <person name="Ghigo E."/>
            <person name="Colson P."/>
            <person name="Levasseur A."/>
            <person name="Raoult D."/>
            <person name="Scola B.L."/>
        </authorList>
    </citation>
    <scope>NUCLEOTIDE SEQUENCE</scope>
    <source>
        <strain evidence="1">Soda lake</strain>
    </source>
</reference>
<dbReference type="SUPFAM" id="SSF48403">
    <property type="entry name" value="Ankyrin repeat"/>
    <property type="match status" value="1"/>
</dbReference>
<dbReference type="SMART" id="SM00248">
    <property type="entry name" value="ANK"/>
    <property type="match status" value="3"/>
</dbReference>
<dbReference type="Gene3D" id="1.25.40.20">
    <property type="entry name" value="Ankyrin repeat-containing domain"/>
    <property type="match status" value="1"/>
</dbReference>
<dbReference type="Pfam" id="PF12796">
    <property type="entry name" value="Ank_2"/>
    <property type="match status" value="1"/>
</dbReference>
<dbReference type="InterPro" id="IPR036770">
    <property type="entry name" value="Ankyrin_rpt-contain_sf"/>
</dbReference>
<organism evidence="1">
    <name type="scientific">Tupanvirus soda lake</name>
    <dbReference type="NCBI Taxonomy" id="2126985"/>
    <lineage>
        <taxon>Viruses</taxon>
        <taxon>Varidnaviria</taxon>
        <taxon>Bamfordvirae</taxon>
        <taxon>Nucleocytoviricota</taxon>
        <taxon>Megaviricetes</taxon>
        <taxon>Imitervirales</taxon>
        <taxon>Mimiviridae</taxon>
        <taxon>Megamimivirinae</taxon>
        <taxon>Tupanvirus</taxon>
        <taxon>Tupanvirus salinum</taxon>
    </lineage>
</organism>
<name>A0A6N1NIB5_9VIRU</name>
<evidence type="ECO:0000313" key="1">
    <source>
        <dbReference type="EMBL" id="QKU34729.1"/>
    </source>
</evidence>
<reference evidence="1" key="2">
    <citation type="journal article" date="2018" name="Nat. Commun.">
        <title>Tailed giant Tupanvirus possesses the most complete translational apparatus of the known virosphere.</title>
        <authorList>
            <person name="Abrahao J."/>
            <person name="Silva L."/>
            <person name="Silva L.S."/>
            <person name="Khalil J.Y.B."/>
            <person name="Rodrigues R."/>
            <person name="Arantes T."/>
            <person name="Assis F."/>
            <person name="Boratto P."/>
            <person name="Andrade M."/>
            <person name="Kroon E.G."/>
            <person name="Ribeiro B."/>
            <person name="Bergier I."/>
            <person name="Seligmann H."/>
            <person name="Ghigo E."/>
            <person name="Colson P."/>
            <person name="Levasseur A."/>
            <person name="Kroemer G."/>
            <person name="Raoult D."/>
            <person name="La Scola B."/>
        </authorList>
    </citation>
    <scope>NUCLEOTIDE SEQUENCE [LARGE SCALE GENOMIC DNA]</scope>
    <source>
        <strain evidence="1">Soda lake</strain>
    </source>
</reference>
<proteinExistence type="predicted"/>
<dbReference type="KEGG" id="vg:80518138"/>
<dbReference type="RefSeq" id="YP_010781374.1">
    <property type="nucleotide sequence ID" value="NC_075039.1"/>
</dbReference>
<dbReference type="EMBL" id="KY523104">
    <property type="protein sequence ID" value="QKU34729.1"/>
    <property type="molecule type" value="Genomic_DNA"/>
</dbReference>